<feature type="region of interest" description="Disordered" evidence="1">
    <location>
        <begin position="299"/>
        <end position="321"/>
    </location>
</feature>
<comment type="caution">
    <text evidence="2">The sequence shown here is derived from an EMBL/GenBank/DDBJ whole genome shotgun (WGS) entry which is preliminary data.</text>
</comment>
<keyword evidence="3" id="KW-1185">Reference proteome</keyword>
<dbReference type="GO" id="GO:0000460">
    <property type="term" value="P:maturation of 5.8S rRNA"/>
    <property type="evidence" value="ECO:0007669"/>
    <property type="project" value="TreeGrafter"/>
</dbReference>
<evidence type="ECO:0000313" key="2">
    <source>
        <dbReference type="EMBL" id="KAK3373872.1"/>
    </source>
</evidence>
<reference evidence="2" key="2">
    <citation type="submission" date="2023-06" db="EMBL/GenBank/DDBJ databases">
        <authorList>
            <consortium name="Lawrence Berkeley National Laboratory"/>
            <person name="Haridas S."/>
            <person name="Hensen N."/>
            <person name="Bonometti L."/>
            <person name="Westerberg I."/>
            <person name="Brannstrom I.O."/>
            <person name="Guillou S."/>
            <person name="Cros-Aarteil S."/>
            <person name="Calhoun S."/>
            <person name="Kuo A."/>
            <person name="Mondo S."/>
            <person name="Pangilinan J."/>
            <person name="Riley R."/>
            <person name="Labutti K."/>
            <person name="Andreopoulos B."/>
            <person name="Lipzen A."/>
            <person name="Chen C."/>
            <person name="Yanf M."/>
            <person name="Daum C."/>
            <person name="Ng V."/>
            <person name="Clum A."/>
            <person name="Steindorff A."/>
            <person name="Ohm R."/>
            <person name="Martin F."/>
            <person name="Silar P."/>
            <person name="Natvig D."/>
            <person name="Lalanne C."/>
            <person name="Gautier V."/>
            <person name="Ament-Velasquez S.L."/>
            <person name="Kruys A."/>
            <person name="Hutchinson M.I."/>
            <person name="Powell A.J."/>
            <person name="Barry K."/>
            <person name="Miller A.N."/>
            <person name="Grigoriev I.V."/>
            <person name="Debuchy R."/>
            <person name="Gladieux P."/>
            <person name="Thoren M.H."/>
            <person name="Johannesson H."/>
        </authorList>
    </citation>
    <scope>NUCLEOTIDE SEQUENCE</scope>
    <source>
        <strain evidence="2">CBS 958.72</strain>
    </source>
</reference>
<feature type="compositionally biased region" description="Basic and acidic residues" evidence="1">
    <location>
        <begin position="344"/>
        <end position="363"/>
    </location>
</feature>
<gene>
    <name evidence="2" type="ORF">B0T24DRAFT_278484</name>
</gene>
<feature type="compositionally biased region" description="Polar residues" evidence="1">
    <location>
        <begin position="304"/>
        <end position="315"/>
    </location>
</feature>
<proteinExistence type="predicted"/>
<dbReference type="Pfam" id="PF04031">
    <property type="entry name" value="Las1"/>
    <property type="match status" value="1"/>
</dbReference>
<protein>
    <submittedName>
        <fullName evidence="2">Las1-like-domain-containing protein</fullName>
    </submittedName>
</protein>
<dbReference type="EMBL" id="JAULSN010000004">
    <property type="protein sequence ID" value="KAK3373872.1"/>
    <property type="molecule type" value="Genomic_DNA"/>
</dbReference>
<feature type="region of interest" description="Disordered" evidence="1">
    <location>
        <begin position="344"/>
        <end position="394"/>
    </location>
</feature>
<dbReference type="GO" id="GO:0004519">
    <property type="term" value="F:endonuclease activity"/>
    <property type="evidence" value="ECO:0007669"/>
    <property type="project" value="InterPro"/>
</dbReference>
<feature type="region of interest" description="Disordered" evidence="1">
    <location>
        <begin position="25"/>
        <end position="53"/>
    </location>
</feature>
<sequence>MVQYIFTPWRERGELLAVRQQFYPNRNKDDDDSQQRQTIPAQNGDAHTKRQQNQQRAVARVSVWMHRGNCPHMVESTALLTAAILGDQQLVASPAAAADDWLAGGGPVSVSGSRSGSALSSSSYAVRAAYSAAFSRFVTGLLDSHQDKQRKMSMYGVAKSVGLPATFVELRHQATHEQLPSLTRLRAAARLALDWIWDYYWKHLLLLPEPAAAAASLSDGDSSRLAVSSSDSECRGLVMRYLETAPEQDSTRAALLADIQRLDEAEVLTTLDSITDSTTDSRVLRRSVLLARELLEASPAAATPQGTARPATSSGMELDHGHDLSRDIEHIRAELGKTWQEVKDVGERHDMDSGPMQEEHTDRPASSPPPKAPLPPSWSLYEEDDWVPKPIGVV</sequence>
<feature type="compositionally biased region" description="Pro residues" evidence="1">
    <location>
        <begin position="366"/>
        <end position="376"/>
    </location>
</feature>
<dbReference type="PANTHER" id="PTHR15002:SF0">
    <property type="entry name" value="RIBOSOMAL BIOGENESIS PROTEIN LAS1L"/>
    <property type="match status" value="1"/>
</dbReference>
<dbReference type="Proteomes" id="UP001287356">
    <property type="component" value="Unassembled WGS sequence"/>
</dbReference>
<dbReference type="GO" id="GO:0090730">
    <property type="term" value="C:Las1 complex"/>
    <property type="evidence" value="ECO:0007669"/>
    <property type="project" value="InterPro"/>
</dbReference>
<dbReference type="PANTHER" id="PTHR15002">
    <property type="entry name" value="RIBOSOMAL BIOGENESIS PROTEIN LAS1L"/>
    <property type="match status" value="1"/>
</dbReference>
<dbReference type="GO" id="GO:0000470">
    <property type="term" value="P:maturation of LSU-rRNA"/>
    <property type="evidence" value="ECO:0007669"/>
    <property type="project" value="TreeGrafter"/>
</dbReference>
<accession>A0AAE0N7P8</accession>
<evidence type="ECO:0000256" key="1">
    <source>
        <dbReference type="SAM" id="MobiDB-lite"/>
    </source>
</evidence>
<organism evidence="2 3">
    <name type="scientific">Lasiosphaeria ovina</name>
    <dbReference type="NCBI Taxonomy" id="92902"/>
    <lineage>
        <taxon>Eukaryota</taxon>
        <taxon>Fungi</taxon>
        <taxon>Dikarya</taxon>
        <taxon>Ascomycota</taxon>
        <taxon>Pezizomycotina</taxon>
        <taxon>Sordariomycetes</taxon>
        <taxon>Sordariomycetidae</taxon>
        <taxon>Sordariales</taxon>
        <taxon>Lasiosphaeriaceae</taxon>
        <taxon>Lasiosphaeria</taxon>
    </lineage>
</organism>
<name>A0AAE0N7P8_9PEZI</name>
<reference evidence="2" key="1">
    <citation type="journal article" date="2023" name="Mol. Phylogenet. Evol.">
        <title>Genome-scale phylogeny and comparative genomics of the fungal order Sordariales.</title>
        <authorList>
            <person name="Hensen N."/>
            <person name="Bonometti L."/>
            <person name="Westerberg I."/>
            <person name="Brannstrom I.O."/>
            <person name="Guillou S."/>
            <person name="Cros-Aarteil S."/>
            <person name="Calhoun S."/>
            <person name="Haridas S."/>
            <person name="Kuo A."/>
            <person name="Mondo S."/>
            <person name="Pangilinan J."/>
            <person name="Riley R."/>
            <person name="LaButti K."/>
            <person name="Andreopoulos B."/>
            <person name="Lipzen A."/>
            <person name="Chen C."/>
            <person name="Yan M."/>
            <person name="Daum C."/>
            <person name="Ng V."/>
            <person name="Clum A."/>
            <person name="Steindorff A."/>
            <person name="Ohm R.A."/>
            <person name="Martin F."/>
            <person name="Silar P."/>
            <person name="Natvig D.O."/>
            <person name="Lalanne C."/>
            <person name="Gautier V."/>
            <person name="Ament-Velasquez S.L."/>
            <person name="Kruys A."/>
            <person name="Hutchinson M.I."/>
            <person name="Powell A.J."/>
            <person name="Barry K."/>
            <person name="Miller A.N."/>
            <person name="Grigoriev I.V."/>
            <person name="Debuchy R."/>
            <person name="Gladieux P."/>
            <person name="Hiltunen Thoren M."/>
            <person name="Johannesson H."/>
        </authorList>
    </citation>
    <scope>NUCLEOTIDE SEQUENCE</scope>
    <source>
        <strain evidence="2">CBS 958.72</strain>
    </source>
</reference>
<dbReference type="GO" id="GO:0030687">
    <property type="term" value="C:preribosome, large subunit precursor"/>
    <property type="evidence" value="ECO:0007669"/>
    <property type="project" value="TreeGrafter"/>
</dbReference>
<evidence type="ECO:0000313" key="3">
    <source>
        <dbReference type="Proteomes" id="UP001287356"/>
    </source>
</evidence>
<dbReference type="InterPro" id="IPR007174">
    <property type="entry name" value="Las1"/>
</dbReference>
<dbReference type="AlphaFoldDB" id="A0AAE0N7P8"/>